<dbReference type="GO" id="GO:0004674">
    <property type="term" value="F:protein serine/threonine kinase activity"/>
    <property type="evidence" value="ECO:0007669"/>
    <property type="project" value="TreeGrafter"/>
</dbReference>
<dbReference type="PANTHER" id="PTHR43289">
    <property type="entry name" value="MITOGEN-ACTIVATED PROTEIN KINASE KINASE KINASE 20-RELATED"/>
    <property type="match status" value="1"/>
</dbReference>
<dbReference type="PANTHER" id="PTHR43289:SF6">
    <property type="entry name" value="SERINE_THREONINE-PROTEIN KINASE NEKL-3"/>
    <property type="match status" value="1"/>
</dbReference>
<dbReference type="InterPro" id="IPR000719">
    <property type="entry name" value="Prot_kinase_dom"/>
</dbReference>
<dbReference type="InterPro" id="IPR011009">
    <property type="entry name" value="Kinase-like_dom_sf"/>
</dbReference>
<dbReference type="Proteomes" id="UP000034774">
    <property type="component" value="Unassembled WGS sequence"/>
</dbReference>
<dbReference type="AlphaFoldDB" id="A0A0G0P1D9"/>
<reference evidence="6 7" key="1">
    <citation type="journal article" date="2015" name="Nature">
        <title>rRNA introns, odd ribosomes, and small enigmatic genomes across a large radiation of phyla.</title>
        <authorList>
            <person name="Brown C.T."/>
            <person name="Hug L.A."/>
            <person name="Thomas B.C."/>
            <person name="Sharon I."/>
            <person name="Castelle C.J."/>
            <person name="Singh A."/>
            <person name="Wilkins M.J."/>
            <person name="Williams K.H."/>
            <person name="Banfield J.F."/>
        </authorList>
    </citation>
    <scope>NUCLEOTIDE SEQUENCE [LARGE SCALE GENOMIC DNA]</scope>
</reference>
<keyword evidence="3 6" id="KW-0418">Kinase</keyword>
<evidence type="ECO:0000256" key="2">
    <source>
        <dbReference type="ARBA" id="ARBA00022741"/>
    </source>
</evidence>
<keyword evidence="2" id="KW-0547">Nucleotide-binding</keyword>
<dbReference type="GO" id="GO:0005524">
    <property type="term" value="F:ATP binding"/>
    <property type="evidence" value="ECO:0007669"/>
    <property type="project" value="UniProtKB-KW"/>
</dbReference>
<accession>A0A0G0P1D9</accession>
<organism evidence="6 7">
    <name type="scientific">Candidatus Woesebacteria bacterium GW2011_GWB1_39_10</name>
    <dbReference type="NCBI Taxonomy" id="1618572"/>
    <lineage>
        <taxon>Bacteria</taxon>
        <taxon>Candidatus Woeseibacteriota</taxon>
    </lineage>
</organism>
<evidence type="ECO:0000256" key="4">
    <source>
        <dbReference type="ARBA" id="ARBA00022840"/>
    </source>
</evidence>
<dbReference type="SUPFAM" id="SSF56112">
    <property type="entry name" value="Protein kinase-like (PK-like)"/>
    <property type="match status" value="1"/>
</dbReference>
<evidence type="ECO:0000313" key="6">
    <source>
        <dbReference type="EMBL" id="KKQ91939.1"/>
    </source>
</evidence>
<keyword evidence="1" id="KW-0808">Transferase</keyword>
<dbReference type="PROSITE" id="PS50011">
    <property type="entry name" value="PROTEIN_KINASE_DOM"/>
    <property type="match status" value="1"/>
</dbReference>
<dbReference type="Pfam" id="PF00069">
    <property type="entry name" value="Pkinase"/>
    <property type="match status" value="1"/>
</dbReference>
<proteinExistence type="predicted"/>
<feature type="domain" description="Protein kinase" evidence="5">
    <location>
        <begin position="59"/>
        <end position="332"/>
    </location>
</feature>
<evidence type="ECO:0000256" key="3">
    <source>
        <dbReference type="ARBA" id="ARBA00022777"/>
    </source>
</evidence>
<dbReference type="SMART" id="SM00220">
    <property type="entry name" value="S_TKc"/>
    <property type="match status" value="1"/>
</dbReference>
<dbReference type="EMBL" id="LBVU01000004">
    <property type="protein sequence ID" value="KKQ91939.1"/>
    <property type="molecule type" value="Genomic_DNA"/>
</dbReference>
<protein>
    <submittedName>
        <fullName evidence="6">Serine/threonine kinase</fullName>
    </submittedName>
</protein>
<evidence type="ECO:0000256" key="1">
    <source>
        <dbReference type="ARBA" id="ARBA00022679"/>
    </source>
</evidence>
<name>A0A0G0P1D9_9BACT</name>
<keyword evidence="4" id="KW-0067">ATP-binding</keyword>
<dbReference type="CDD" id="cd14014">
    <property type="entry name" value="STKc_PknB_like"/>
    <property type="match status" value="1"/>
</dbReference>
<comment type="caution">
    <text evidence="6">The sequence shown here is derived from an EMBL/GenBank/DDBJ whole genome shotgun (WGS) entry which is preliminary data.</text>
</comment>
<sequence length="337" mass="38740">MADSIFEQEKQDTRQDLYEIKIFPLDANQEPFVMSLKWIRMNPGVHVASYEDREGAMHFYKYEHVGEPRYKQVPDPKVKFPEHISLMLDTKIGRNVIAKASGKKIGSSTWGWANLVPEAQMAGAFQDPNIVTIHDFATNKRDELFMIMEYLPNGNLSDWLKKEHKSWEISSVVEQLSSVLERIHVNHRLVYADLKPINIGFDKDWTVKLMDFEISVRMRDDGTAIGGQDKTFGFAAPEQFGNNPRLTAKTDIYSLGAVVFSILTGIDGGDYEVRLLRGRFEKDPNSLIPFRDGYKKIFSGKQMEEVSRILHTALKENPEERYSSTAVFNMYFQKVLK</sequence>
<dbReference type="STRING" id="1618572.UT17_C0004G0287"/>
<gene>
    <name evidence="6" type="ORF">UT17_C0004G0287</name>
</gene>
<evidence type="ECO:0000313" key="7">
    <source>
        <dbReference type="Proteomes" id="UP000034774"/>
    </source>
</evidence>
<evidence type="ECO:0000259" key="5">
    <source>
        <dbReference type="PROSITE" id="PS50011"/>
    </source>
</evidence>
<dbReference type="Gene3D" id="1.10.510.10">
    <property type="entry name" value="Transferase(Phosphotransferase) domain 1"/>
    <property type="match status" value="1"/>
</dbReference>